<dbReference type="Proteomes" id="UP001054945">
    <property type="component" value="Unassembled WGS sequence"/>
</dbReference>
<gene>
    <name evidence="2" type="ORF">CEXT_49461</name>
</gene>
<comment type="caution">
    <text evidence="2">The sequence shown here is derived from an EMBL/GenBank/DDBJ whole genome shotgun (WGS) entry which is preliminary data.</text>
</comment>
<proteinExistence type="predicted"/>
<evidence type="ECO:0000313" key="2">
    <source>
        <dbReference type="EMBL" id="GIY60970.1"/>
    </source>
</evidence>
<feature type="compositionally biased region" description="Polar residues" evidence="1">
    <location>
        <begin position="7"/>
        <end position="21"/>
    </location>
</feature>
<reference evidence="2 3" key="1">
    <citation type="submission" date="2021-06" db="EMBL/GenBank/DDBJ databases">
        <title>Caerostris extrusa draft genome.</title>
        <authorList>
            <person name="Kono N."/>
            <person name="Arakawa K."/>
        </authorList>
    </citation>
    <scope>NUCLEOTIDE SEQUENCE [LARGE SCALE GENOMIC DNA]</scope>
</reference>
<organism evidence="2 3">
    <name type="scientific">Caerostris extrusa</name>
    <name type="common">Bark spider</name>
    <name type="synonym">Caerostris bankana</name>
    <dbReference type="NCBI Taxonomy" id="172846"/>
    <lineage>
        <taxon>Eukaryota</taxon>
        <taxon>Metazoa</taxon>
        <taxon>Ecdysozoa</taxon>
        <taxon>Arthropoda</taxon>
        <taxon>Chelicerata</taxon>
        <taxon>Arachnida</taxon>
        <taxon>Araneae</taxon>
        <taxon>Araneomorphae</taxon>
        <taxon>Entelegynae</taxon>
        <taxon>Araneoidea</taxon>
        <taxon>Araneidae</taxon>
        <taxon>Caerostris</taxon>
    </lineage>
</organism>
<protein>
    <submittedName>
        <fullName evidence="2">Uncharacterized protein</fullName>
    </submittedName>
</protein>
<keyword evidence="3" id="KW-1185">Reference proteome</keyword>
<accession>A0AAV4USS6</accession>
<sequence length="84" mass="9959">MCHVHNPQPQHSSPQFPRNQNRALISNYNPSKHHHRMAHEHYPSRVLTRKFYYAKMRLRLLLGWWGCDKVVNLPHNVAPLEAPC</sequence>
<dbReference type="AlphaFoldDB" id="A0AAV4USS6"/>
<feature type="region of interest" description="Disordered" evidence="1">
    <location>
        <begin position="1"/>
        <end position="21"/>
    </location>
</feature>
<evidence type="ECO:0000313" key="3">
    <source>
        <dbReference type="Proteomes" id="UP001054945"/>
    </source>
</evidence>
<name>A0AAV4USS6_CAEEX</name>
<dbReference type="EMBL" id="BPLR01013405">
    <property type="protein sequence ID" value="GIY60970.1"/>
    <property type="molecule type" value="Genomic_DNA"/>
</dbReference>
<evidence type="ECO:0000256" key="1">
    <source>
        <dbReference type="SAM" id="MobiDB-lite"/>
    </source>
</evidence>